<organism evidence="1 2">
    <name type="scientific">Herbiconiux gentiana</name>
    <dbReference type="NCBI Taxonomy" id="2970912"/>
    <lineage>
        <taxon>Bacteria</taxon>
        <taxon>Bacillati</taxon>
        <taxon>Actinomycetota</taxon>
        <taxon>Actinomycetes</taxon>
        <taxon>Micrococcales</taxon>
        <taxon>Microbacteriaceae</taxon>
        <taxon>Herbiconiux</taxon>
    </lineage>
</organism>
<dbReference type="InterPro" id="IPR034660">
    <property type="entry name" value="DinB/YfiT-like"/>
</dbReference>
<keyword evidence="2" id="KW-1185">Reference proteome</keyword>
<dbReference type="SUPFAM" id="SSF109854">
    <property type="entry name" value="DinB/YfiT-like putative metalloenzymes"/>
    <property type="match status" value="1"/>
</dbReference>
<dbReference type="Gene3D" id="1.20.120.450">
    <property type="entry name" value="dinb family like domain"/>
    <property type="match status" value="1"/>
</dbReference>
<gene>
    <name evidence="1" type="ORF">NVV95_08445</name>
</gene>
<dbReference type="Pfam" id="PF04978">
    <property type="entry name" value="MST"/>
    <property type="match status" value="1"/>
</dbReference>
<reference evidence="1" key="1">
    <citation type="submission" date="2022-08" db="EMBL/GenBank/DDBJ databases">
        <authorList>
            <person name="Deng Y."/>
            <person name="Han X.-F."/>
            <person name="Zhang Y.-Q."/>
        </authorList>
    </citation>
    <scope>NUCLEOTIDE SEQUENCE</scope>
    <source>
        <strain evidence="1">CPCC 205716</strain>
    </source>
</reference>
<dbReference type="InterPro" id="IPR007061">
    <property type="entry name" value="MST-like"/>
</dbReference>
<protein>
    <submittedName>
        <fullName evidence="1">DinB family protein</fullName>
    </submittedName>
</protein>
<name>A0ABT2GEC6_9MICO</name>
<dbReference type="Proteomes" id="UP001165580">
    <property type="component" value="Unassembled WGS sequence"/>
</dbReference>
<dbReference type="RefSeq" id="WP_259486106.1">
    <property type="nucleotide sequence ID" value="NZ_JANTEZ010000003.1"/>
</dbReference>
<sequence length="167" mass="18627">MERTDHPHAWDERSTLLTMLQYTRDTAIEKATGLTDAQAAAAPIATSPLMTVGGVINHLRWVEHSWIENRFVGGPDLGPWTDESPDREFIDGATMPLQEVIDAFRAQASVTDAIIADAQLDDRSTIPFRSGEHPTLRWLILHLIEENARHNGHIDIIRELIDGTTGD</sequence>
<proteinExistence type="predicted"/>
<comment type="caution">
    <text evidence="1">The sequence shown here is derived from an EMBL/GenBank/DDBJ whole genome shotgun (WGS) entry which is preliminary data.</text>
</comment>
<accession>A0ABT2GEC6</accession>
<evidence type="ECO:0000313" key="1">
    <source>
        <dbReference type="EMBL" id="MCS5714581.1"/>
    </source>
</evidence>
<dbReference type="EMBL" id="JANTEZ010000003">
    <property type="protein sequence ID" value="MCS5714581.1"/>
    <property type="molecule type" value="Genomic_DNA"/>
</dbReference>
<evidence type="ECO:0000313" key="2">
    <source>
        <dbReference type="Proteomes" id="UP001165580"/>
    </source>
</evidence>